<evidence type="ECO:0000256" key="8">
    <source>
        <dbReference type="ARBA" id="ARBA00023002"/>
    </source>
</evidence>
<dbReference type="PANTHER" id="PTHR46206:SF2">
    <property type="entry name" value="CYTOCHROME P450 MONOOXYGENASE AUSG-RELATED"/>
    <property type="match status" value="1"/>
</dbReference>
<dbReference type="Gene3D" id="1.10.630.10">
    <property type="entry name" value="Cytochrome P450"/>
    <property type="match status" value="1"/>
</dbReference>
<keyword evidence="5 13" id="KW-0812">Transmembrane</keyword>
<keyword evidence="6 12" id="KW-0479">Metal-binding</keyword>
<evidence type="ECO:0000256" key="9">
    <source>
        <dbReference type="ARBA" id="ARBA00023004"/>
    </source>
</evidence>
<evidence type="ECO:0000256" key="4">
    <source>
        <dbReference type="ARBA" id="ARBA00022617"/>
    </source>
</evidence>
<dbReference type="Proteomes" id="UP001610563">
    <property type="component" value="Unassembled WGS sequence"/>
</dbReference>
<comment type="cofactor">
    <cofactor evidence="1">
        <name>heme</name>
        <dbReference type="ChEBI" id="CHEBI:30413"/>
    </cofactor>
</comment>
<dbReference type="SUPFAM" id="SSF48264">
    <property type="entry name" value="Cytochrome P450"/>
    <property type="match status" value="1"/>
</dbReference>
<evidence type="ECO:0000256" key="3">
    <source>
        <dbReference type="ARBA" id="ARBA00010617"/>
    </source>
</evidence>
<keyword evidence="10 12" id="KW-0503">Monooxygenase</keyword>
<dbReference type="InterPro" id="IPR036396">
    <property type="entry name" value="Cyt_P450_sf"/>
</dbReference>
<evidence type="ECO:0000256" key="13">
    <source>
        <dbReference type="SAM" id="Phobius"/>
    </source>
</evidence>
<protein>
    <submittedName>
        <fullName evidence="14">Cytochrome P450</fullName>
    </submittedName>
</protein>
<evidence type="ECO:0000256" key="11">
    <source>
        <dbReference type="ARBA" id="ARBA00023136"/>
    </source>
</evidence>
<gene>
    <name evidence="14" type="ORF">BJX66DRAFT_330401</name>
</gene>
<keyword evidence="7 13" id="KW-1133">Transmembrane helix</keyword>
<evidence type="ECO:0000256" key="10">
    <source>
        <dbReference type="ARBA" id="ARBA00023033"/>
    </source>
</evidence>
<accession>A0ABR4FKM5</accession>
<dbReference type="EMBL" id="JBFTWV010000210">
    <property type="protein sequence ID" value="KAL2783812.1"/>
    <property type="molecule type" value="Genomic_DNA"/>
</dbReference>
<evidence type="ECO:0000256" key="6">
    <source>
        <dbReference type="ARBA" id="ARBA00022723"/>
    </source>
</evidence>
<proteinExistence type="inferred from homology"/>
<dbReference type="PRINTS" id="PR00465">
    <property type="entry name" value="EP450IV"/>
</dbReference>
<evidence type="ECO:0000313" key="15">
    <source>
        <dbReference type="Proteomes" id="UP001610563"/>
    </source>
</evidence>
<dbReference type="Pfam" id="PF00067">
    <property type="entry name" value="p450"/>
    <property type="match status" value="1"/>
</dbReference>
<comment type="similarity">
    <text evidence="3 12">Belongs to the cytochrome P450 family.</text>
</comment>
<evidence type="ECO:0000256" key="2">
    <source>
        <dbReference type="ARBA" id="ARBA00004167"/>
    </source>
</evidence>
<dbReference type="PROSITE" id="PS00086">
    <property type="entry name" value="CYTOCHROME_P450"/>
    <property type="match status" value="1"/>
</dbReference>
<dbReference type="InterPro" id="IPR001128">
    <property type="entry name" value="Cyt_P450"/>
</dbReference>
<evidence type="ECO:0000256" key="7">
    <source>
        <dbReference type="ARBA" id="ARBA00022989"/>
    </source>
</evidence>
<evidence type="ECO:0000313" key="14">
    <source>
        <dbReference type="EMBL" id="KAL2783812.1"/>
    </source>
</evidence>
<evidence type="ECO:0000256" key="12">
    <source>
        <dbReference type="RuleBase" id="RU000461"/>
    </source>
</evidence>
<evidence type="ECO:0000256" key="5">
    <source>
        <dbReference type="ARBA" id="ARBA00022692"/>
    </source>
</evidence>
<sequence length="503" mass="56802">MLANVAAETSPAGITAFVLIAVITFILVKRSPKSALPVVNGRKLGEVRYEHVRQRFLGNALSLIQSGFSKASAFRIGTETGYKIVLAPEYANEVRSHESLSFGKDSAKDFHAHISGFEPFKQGLADDNIVLDVIRMRLTQSLGIHCPMKTTDALLTHWTDDAAWHTLALRSTILQVVAQLSSKVFLGDQIYRNPDWLQVTVDYTIDSFIAAEQLRFWPAFMRPLVAWFLPSCRKIRGEINQAREIILPIFKRRKEEKEASIQQGKIPERYSDAMEWMEQCAKGRPYDPVTAQLILSVTAIHTTSDLITQTLFDLCGNDDLIQALRKEIIAVMQEDGWQKSALYKLKLMDSVLKESQRLKPIALVSIRRLATDDIELSGNTKIPKGTSLMMSCKKMWDRDVYPEPETFDGYRFLRLREQKGHENSAQLVAVSPEHMGFGFGKHACPGRFFAANEAKVLLCHILLKYDFKFSDGCTPRVLRNGVDLNADPTGKIDIRRRTQEIAL</sequence>
<keyword evidence="9 12" id="KW-0408">Iron</keyword>
<evidence type="ECO:0000256" key="1">
    <source>
        <dbReference type="ARBA" id="ARBA00001971"/>
    </source>
</evidence>
<feature type="transmembrane region" description="Helical" evidence="13">
    <location>
        <begin position="12"/>
        <end position="28"/>
    </location>
</feature>
<comment type="caution">
    <text evidence="14">The sequence shown here is derived from an EMBL/GenBank/DDBJ whole genome shotgun (WGS) entry which is preliminary data.</text>
</comment>
<keyword evidence="11 13" id="KW-0472">Membrane</keyword>
<dbReference type="InterPro" id="IPR002403">
    <property type="entry name" value="Cyt_P450_E_grp-IV"/>
</dbReference>
<keyword evidence="15" id="KW-1185">Reference proteome</keyword>
<dbReference type="CDD" id="cd11041">
    <property type="entry name" value="CYP503A1-like"/>
    <property type="match status" value="1"/>
</dbReference>
<reference evidence="14 15" key="1">
    <citation type="submission" date="2024-07" db="EMBL/GenBank/DDBJ databases">
        <title>Section-level genome sequencing and comparative genomics of Aspergillus sections Usti and Cavernicolus.</title>
        <authorList>
            <consortium name="Lawrence Berkeley National Laboratory"/>
            <person name="Nybo J.L."/>
            <person name="Vesth T.C."/>
            <person name="Theobald S."/>
            <person name="Frisvad J.C."/>
            <person name="Larsen T.O."/>
            <person name="Kjaerboelling I."/>
            <person name="Rothschild-Mancinelli K."/>
            <person name="Lyhne E.K."/>
            <person name="Kogle M.E."/>
            <person name="Barry K."/>
            <person name="Clum A."/>
            <person name="Na H."/>
            <person name="Ledsgaard L."/>
            <person name="Lin J."/>
            <person name="Lipzen A."/>
            <person name="Kuo A."/>
            <person name="Riley R."/>
            <person name="Mondo S."/>
            <person name="Labutti K."/>
            <person name="Haridas S."/>
            <person name="Pangalinan J."/>
            <person name="Salamov A.A."/>
            <person name="Simmons B.A."/>
            <person name="Magnuson J.K."/>
            <person name="Chen J."/>
            <person name="Drula E."/>
            <person name="Henrissat B."/>
            <person name="Wiebenga A."/>
            <person name="Lubbers R.J."/>
            <person name="Gomes A.C."/>
            <person name="Makela M.R."/>
            <person name="Stajich J."/>
            <person name="Grigoriev I.V."/>
            <person name="Mortensen U.H."/>
            <person name="De Vries R.P."/>
            <person name="Baker S.E."/>
            <person name="Andersen M.R."/>
        </authorList>
    </citation>
    <scope>NUCLEOTIDE SEQUENCE [LARGE SCALE GENOMIC DNA]</scope>
    <source>
        <strain evidence="14 15">CBS 209.92</strain>
    </source>
</reference>
<keyword evidence="4 12" id="KW-0349">Heme</keyword>
<dbReference type="PANTHER" id="PTHR46206">
    <property type="entry name" value="CYTOCHROME P450"/>
    <property type="match status" value="1"/>
</dbReference>
<dbReference type="InterPro" id="IPR017972">
    <property type="entry name" value="Cyt_P450_CS"/>
</dbReference>
<keyword evidence="8 12" id="KW-0560">Oxidoreductase</keyword>
<organism evidence="14 15">
    <name type="scientific">Aspergillus keveii</name>
    <dbReference type="NCBI Taxonomy" id="714993"/>
    <lineage>
        <taxon>Eukaryota</taxon>
        <taxon>Fungi</taxon>
        <taxon>Dikarya</taxon>
        <taxon>Ascomycota</taxon>
        <taxon>Pezizomycotina</taxon>
        <taxon>Eurotiomycetes</taxon>
        <taxon>Eurotiomycetidae</taxon>
        <taxon>Eurotiales</taxon>
        <taxon>Aspergillaceae</taxon>
        <taxon>Aspergillus</taxon>
        <taxon>Aspergillus subgen. Nidulantes</taxon>
    </lineage>
</organism>
<name>A0ABR4FKM5_9EURO</name>
<comment type="subcellular location">
    <subcellularLocation>
        <location evidence="2">Membrane</location>
        <topology evidence="2">Single-pass membrane protein</topology>
    </subcellularLocation>
</comment>